<evidence type="ECO:0000256" key="2">
    <source>
        <dbReference type="ARBA" id="ARBA00007868"/>
    </source>
</evidence>
<keyword evidence="13" id="KW-1185">Reference proteome</keyword>
<sequence>MTAARCPTIAVVATEASGDRLGAGLLQALRARVPGARFVGLGGPEMAGQGLKSLFPIDELAIIGITAIVSRLPELLGKIKAAADAIVAETPDVLVIIDSPEFTHRVAKRVRKAMPGLPVVDYVSPSVWAWRPGRARAMTAYVDHVLALLPFEPAAHQRLGGPACTYVGHPLAAETALLRPGSEEAARRVEKPPVVLVLPGSRRGEIARHTGLFGEALEKLVERAGPVEAVLPTPAHHLSRVREATADWPVRPRIVATPEEKWAAFRQARAALAASGTVTLELAVAGVPTVVAYKLSVIEEMIGRLLIKVPSIVLANLVLGDNVMPELIQRAATPVTLAAALAPLLGDTPERRRQTEAFARLDAIMEIGTAQPSERAADVVLAAMGR</sequence>
<comment type="similarity">
    <text evidence="2 11">Belongs to the LpxB family.</text>
</comment>
<dbReference type="UniPathway" id="UPA00973"/>
<dbReference type="Pfam" id="PF02684">
    <property type="entry name" value="LpxB"/>
    <property type="match status" value="1"/>
</dbReference>
<name>A0A327KT40_9BRAD</name>
<dbReference type="AlphaFoldDB" id="A0A327KT40"/>
<dbReference type="EC" id="2.4.1.182" evidence="3 11"/>
<keyword evidence="6 11" id="KW-0441">Lipid A biosynthesis</keyword>
<keyword evidence="8 11" id="KW-0808">Transferase</keyword>
<keyword evidence="7 11" id="KW-0328">Glycosyltransferase</keyword>
<dbReference type="NCBIfam" id="TIGR00215">
    <property type="entry name" value="lpxB"/>
    <property type="match status" value="1"/>
</dbReference>
<evidence type="ECO:0000256" key="3">
    <source>
        <dbReference type="ARBA" id="ARBA00012687"/>
    </source>
</evidence>
<evidence type="ECO:0000256" key="4">
    <source>
        <dbReference type="ARBA" id="ARBA00020902"/>
    </source>
</evidence>
<evidence type="ECO:0000256" key="6">
    <source>
        <dbReference type="ARBA" id="ARBA00022556"/>
    </source>
</evidence>
<dbReference type="Proteomes" id="UP000248863">
    <property type="component" value="Unassembled WGS sequence"/>
</dbReference>
<dbReference type="GO" id="GO:0009245">
    <property type="term" value="P:lipid A biosynthetic process"/>
    <property type="evidence" value="ECO:0007669"/>
    <property type="project" value="UniProtKB-UniRule"/>
</dbReference>
<protein>
    <recommendedName>
        <fullName evidence="4 11">Lipid-A-disaccharide synthase</fullName>
        <ecNumber evidence="3 11">2.4.1.182</ecNumber>
    </recommendedName>
</protein>
<evidence type="ECO:0000256" key="10">
    <source>
        <dbReference type="ARBA" id="ARBA00048975"/>
    </source>
</evidence>
<comment type="function">
    <text evidence="1 11">Condensation of UDP-2,3-diacylglucosamine and 2,3-diacylglucosamine-1-phosphate to form lipid A disaccharide, a precursor of lipid A, a phosphorylated glycolipid that anchors the lipopolysaccharide to the outer membrane of the cell.</text>
</comment>
<evidence type="ECO:0000256" key="7">
    <source>
        <dbReference type="ARBA" id="ARBA00022676"/>
    </source>
</evidence>
<evidence type="ECO:0000256" key="5">
    <source>
        <dbReference type="ARBA" id="ARBA00022516"/>
    </source>
</evidence>
<dbReference type="PANTHER" id="PTHR30372:SF4">
    <property type="entry name" value="LIPID-A-DISACCHARIDE SYNTHASE, MITOCHONDRIAL-RELATED"/>
    <property type="match status" value="1"/>
</dbReference>
<accession>A0A327KT40</accession>
<gene>
    <name evidence="11 12" type="primary">lpxB</name>
    <name evidence="12" type="ORF">CH338_03880</name>
</gene>
<comment type="caution">
    <text evidence="12">The sequence shown here is derived from an EMBL/GenBank/DDBJ whole genome shotgun (WGS) entry which is preliminary data.</text>
</comment>
<dbReference type="OrthoDB" id="9801642at2"/>
<evidence type="ECO:0000256" key="1">
    <source>
        <dbReference type="ARBA" id="ARBA00002056"/>
    </source>
</evidence>
<dbReference type="EMBL" id="NPEU01000023">
    <property type="protein sequence ID" value="RAI41176.1"/>
    <property type="molecule type" value="Genomic_DNA"/>
</dbReference>
<keyword evidence="9 11" id="KW-0443">Lipid metabolism</keyword>
<dbReference type="HAMAP" id="MF_00392">
    <property type="entry name" value="LpxB"/>
    <property type="match status" value="1"/>
</dbReference>
<proteinExistence type="inferred from homology"/>
<evidence type="ECO:0000256" key="8">
    <source>
        <dbReference type="ARBA" id="ARBA00022679"/>
    </source>
</evidence>
<evidence type="ECO:0000256" key="9">
    <source>
        <dbReference type="ARBA" id="ARBA00023098"/>
    </source>
</evidence>
<dbReference type="PANTHER" id="PTHR30372">
    <property type="entry name" value="LIPID-A-DISACCHARIDE SYNTHASE"/>
    <property type="match status" value="1"/>
</dbReference>
<comment type="catalytic activity">
    <reaction evidence="10 11">
        <text>a lipid X + a UDP-2-N,3-O-bis[(3R)-3-hydroxyacyl]-alpha-D-glucosamine = a lipid A disaccharide + UDP + H(+)</text>
        <dbReference type="Rhea" id="RHEA:67828"/>
        <dbReference type="ChEBI" id="CHEBI:15378"/>
        <dbReference type="ChEBI" id="CHEBI:58223"/>
        <dbReference type="ChEBI" id="CHEBI:137748"/>
        <dbReference type="ChEBI" id="CHEBI:176338"/>
        <dbReference type="ChEBI" id="CHEBI:176343"/>
        <dbReference type="EC" id="2.4.1.182"/>
    </reaction>
</comment>
<dbReference type="GO" id="GO:0016020">
    <property type="term" value="C:membrane"/>
    <property type="evidence" value="ECO:0007669"/>
    <property type="project" value="GOC"/>
</dbReference>
<dbReference type="SUPFAM" id="SSF53756">
    <property type="entry name" value="UDP-Glycosyltransferase/glycogen phosphorylase"/>
    <property type="match status" value="1"/>
</dbReference>
<evidence type="ECO:0000313" key="12">
    <source>
        <dbReference type="EMBL" id="RAI41176.1"/>
    </source>
</evidence>
<dbReference type="InterPro" id="IPR003835">
    <property type="entry name" value="Glyco_trans_19"/>
</dbReference>
<comment type="pathway">
    <text evidence="11">Bacterial outer membrane biogenesis; LPS lipid A biosynthesis.</text>
</comment>
<evidence type="ECO:0000256" key="11">
    <source>
        <dbReference type="HAMAP-Rule" id="MF_00392"/>
    </source>
</evidence>
<dbReference type="RefSeq" id="WP_111355696.1">
    <property type="nucleotide sequence ID" value="NZ_NHSK01000164.1"/>
</dbReference>
<dbReference type="GO" id="GO:0008915">
    <property type="term" value="F:lipid-A-disaccharide synthase activity"/>
    <property type="evidence" value="ECO:0007669"/>
    <property type="project" value="UniProtKB-UniRule"/>
</dbReference>
<evidence type="ECO:0000313" key="13">
    <source>
        <dbReference type="Proteomes" id="UP000248863"/>
    </source>
</evidence>
<dbReference type="GO" id="GO:0005543">
    <property type="term" value="F:phospholipid binding"/>
    <property type="evidence" value="ECO:0007669"/>
    <property type="project" value="TreeGrafter"/>
</dbReference>
<keyword evidence="5 11" id="KW-0444">Lipid biosynthesis</keyword>
<organism evidence="12 13">
    <name type="scientific">Rhodoplanes elegans</name>
    <dbReference type="NCBI Taxonomy" id="29408"/>
    <lineage>
        <taxon>Bacteria</taxon>
        <taxon>Pseudomonadati</taxon>
        <taxon>Pseudomonadota</taxon>
        <taxon>Alphaproteobacteria</taxon>
        <taxon>Hyphomicrobiales</taxon>
        <taxon>Nitrobacteraceae</taxon>
        <taxon>Rhodoplanes</taxon>
    </lineage>
</organism>
<reference evidence="12 13" key="1">
    <citation type="submission" date="2017-07" db="EMBL/GenBank/DDBJ databases">
        <title>Draft Genome Sequences of Select Purple Nonsulfur Bacteria.</title>
        <authorList>
            <person name="Lasarre B."/>
            <person name="Mckinlay J.B."/>
        </authorList>
    </citation>
    <scope>NUCLEOTIDE SEQUENCE [LARGE SCALE GENOMIC DNA]</scope>
    <source>
        <strain evidence="12 13">DSM 11907</strain>
    </source>
</reference>